<dbReference type="PANTHER" id="PTHR30612:SF0">
    <property type="entry name" value="CHLOROPLAST PROTEIN-TRANSPORTING ATPASE"/>
    <property type="match status" value="1"/>
</dbReference>
<dbReference type="InterPro" id="IPR036266">
    <property type="entry name" value="SecA_Wing/Scaffold_sf"/>
</dbReference>
<dbReference type="SMART" id="SM00958">
    <property type="entry name" value="SecA_PP_bind"/>
    <property type="match status" value="1"/>
</dbReference>
<dbReference type="GO" id="GO:0005886">
    <property type="term" value="C:plasma membrane"/>
    <property type="evidence" value="ECO:0007669"/>
    <property type="project" value="UniProtKB-SubCell"/>
</dbReference>
<dbReference type="SUPFAM" id="SSF81886">
    <property type="entry name" value="Helical scaffold and wing domains of SecA"/>
    <property type="match status" value="1"/>
</dbReference>
<dbReference type="EC" id="7.4.2.8" evidence="12"/>
<proteinExistence type="inferred from homology"/>
<keyword evidence="3 12" id="KW-0813">Transport</keyword>
<dbReference type="SUPFAM" id="SSF81767">
    <property type="entry name" value="Pre-protein crosslinking domain of SecA"/>
    <property type="match status" value="1"/>
</dbReference>
<dbReference type="FunFam" id="3.40.50.300:FF:000429">
    <property type="entry name" value="Preprotein translocase subunit SecA"/>
    <property type="match status" value="1"/>
</dbReference>
<dbReference type="NCBIfam" id="NF006630">
    <property type="entry name" value="PRK09200.1"/>
    <property type="match status" value="1"/>
</dbReference>
<keyword evidence="8 12" id="KW-0653">Protein transport</keyword>
<gene>
    <name evidence="16" type="primary">secA2</name>
    <name evidence="12" type="synonym">secA</name>
    <name evidence="16" type="ORF">M3M40_03880</name>
</gene>
<evidence type="ECO:0000259" key="14">
    <source>
        <dbReference type="PROSITE" id="PS51194"/>
    </source>
</evidence>
<dbReference type="SMART" id="SM00957">
    <property type="entry name" value="SecA_DEAD"/>
    <property type="match status" value="1"/>
</dbReference>
<feature type="binding site" evidence="12">
    <location>
        <position position="76"/>
    </location>
    <ligand>
        <name>ATP</name>
        <dbReference type="ChEBI" id="CHEBI:30616"/>
    </ligand>
</feature>
<dbReference type="PROSITE" id="PS51196">
    <property type="entry name" value="SECA_MOTOR_DEAD"/>
    <property type="match status" value="1"/>
</dbReference>
<dbReference type="NCBIfam" id="TIGR03714">
    <property type="entry name" value="secA2"/>
    <property type="match status" value="1"/>
</dbReference>
<dbReference type="Gene3D" id="3.90.1440.10">
    <property type="entry name" value="SecA, preprotein cross-linking domain"/>
    <property type="match status" value="1"/>
</dbReference>
<dbReference type="AlphaFoldDB" id="A0A9Q8ZSH1"/>
<keyword evidence="7 12" id="KW-0067">ATP-binding</keyword>
<dbReference type="Pfam" id="PF07516">
    <property type="entry name" value="SecA_SW"/>
    <property type="match status" value="1"/>
</dbReference>
<dbReference type="Proteomes" id="UP001055911">
    <property type="component" value="Chromosome"/>
</dbReference>
<dbReference type="GO" id="GO:0031522">
    <property type="term" value="C:cell envelope Sec protein transport complex"/>
    <property type="evidence" value="ECO:0007669"/>
    <property type="project" value="TreeGrafter"/>
</dbReference>
<dbReference type="GO" id="GO:0017038">
    <property type="term" value="P:protein import"/>
    <property type="evidence" value="ECO:0007669"/>
    <property type="project" value="InterPro"/>
</dbReference>
<dbReference type="Pfam" id="PF07517">
    <property type="entry name" value="SecA_DEAD"/>
    <property type="match status" value="1"/>
</dbReference>
<dbReference type="GO" id="GO:0043952">
    <property type="term" value="P:protein transport by the Sec complex"/>
    <property type="evidence" value="ECO:0007669"/>
    <property type="project" value="TreeGrafter"/>
</dbReference>
<dbReference type="PRINTS" id="PR00906">
    <property type="entry name" value="SECA"/>
</dbReference>
<dbReference type="InterPro" id="IPR027417">
    <property type="entry name" value="P-loop_NTPase"/>
</dbReference>
<evidence type="ECO:0000256" key="6">
    <source>
        <dbReference type="ARBA" id="ARBA00022741"/>
    </source>
</evidence>
<organism evidence="16 17">
    <name type="scientific">Fructilactobacillus cliffordii</name>
    <dbReference type="NCBI Taxonomy" id="2940299"/>
    <lineage>
        <taxon>Bacteria</taxon>
        <taxon>Bacillati</taxon>
        <taxon>Bacillota</taxon>
        <taxon>Bacilli</taxon>
        <taxon>Lactobacillales</taxon>
        <taxon>Lactobacillaceae</taxon>
        <taxon>Fructilactobacillus</taxon>
    </lineage>
</organism>
<dbReference type="GO" id="GO:0065002">
    <property type="term" value="P:intracellular protein transmembrane transport"/>
    <property type="evidence" value="ECO:0007669"/>
    <property type="project" value="UniProtKB-UniRule"/>
</dbReference>
<evidence type="ECO:0000256" key="3">
    <source>
        <dbReference type="ARBA" id="ARBA00022448"/>
    </source>
</evidence>
<dbReference type="CDD" id="cd17928">
    <property type="entry name" value="DEXDc_SecA"/>
    <property type="match status" value="1"/>
</dbReference>
<dbReference type="Gene3D" id="3.40.50.300">
    <property type="entry name" value="P-loop containing nucleotide triphosphate hydrolases"/>
    <property type="match status" value="2"/>
</dbReference>
<dbReference type="SUPFAM" id="SSF52540">
    <property type="entry name" value="P-loop containing nucleoside triphosphate hydrolases"/>
    <property type="match status" value="2"/>
</dbReference>
<dbReference type="Pfam" id="PF21090">
    <property type="entry name" value="P-loop_SecA"/>
    <property type="match status" value="1"/>
</dbReference>
<evidence type="ECO:0000256" key="4">
    <source>
        <dbReference type="ARBA" id="ARBA00022475"/>
    </source>
</evidence>
<evidence type="ECO:0000256" key="12">
    <source>
        <dbReference type="HAMAP-Rule" id="MF_01382"/>
    </source>
</evidence>
<dbReference type="InterPro" id="IPR001650">
    <property type="entry name" value="Helicase_C-like"/>
</dbReference>
<accession>A0A9Q8ZSH1</accession>
<evidence type="ECO:0000256" key="10">
    <source>
        <dbReference type="ARBA" id="ARBA00023010"/>
    </source>
</evidence>
<comment type="subunit">
    <text evidence="12">Monomer and homodimer. Part of the essential Sec protein translocation apparatus which comprises SecA, SecYEG and auxiliary proteins SecDF. Other proteins may also be involved.</text>
</comment>
<evidence type="ECO:0000256" key="9">
    <source>
        <dbReference type="ARBA" id="ARBA00022967"/>
    </source>
</evidence>
<feature type="domain" description="Helicase C-terminal" evidence="14">
    <location>
        <begin position="409"/>
        <end position="565"/>
    </location>
</feature>
<evidence type="ECO:0000256" key="5">
    <source>
        <dbReference type="ARBA" id="ARBA00022490"/>
    </source>
</evidence>
<dbReference type="GO" id="GO:0006605">
    <property type="term" value="P:protein targeting"/>
    <property type="evidence" value="ECO:0007669"/>
    <property type="project" value="UniProtKB-UniRule"/>
</dbReference>
<evidence type="ECO:0000259" key="13">
    <source>
        <dbReference type="PROSITE" id="PS51192"/>
    </source>
</evidence>
<reference evidence="16" key="1">
    <citation type="submission" date="2022-05" db="EMBL/GenBank/DDBJ databases">
        <authorList>
            <person name="Oliphant S.A."/>
            <person name="Watson-Haigh N.S."/>
            <person name="Sumby K.M."/>
            <person name="Gardner J.M."/>
            <person name="Jiranek V."/>
        </authorList>
    </citation>
    <scope>NUCLEOTIDE SEQUENCE</scope>
    <source>
        <strain evidence="16">KI4_B1</strain>
    </source>
</reference>
<evidence type="ECO:0000256" key="7">
    <source>
        <dbReference type="ARBA" id="ARBA00022840"/>
    </source>
</evidence>
<evidence type="ECO:0000256" key="8">
    <source>
        <dbReference type="ARBA" id="ARBA00022927"/>
    </source>
</evidence>
<dbReference type="InterPro" id="IPR044722">
    <property type="entry name" value="SecA_SF2_C"/>
</dbReference>
<keyword evidence="17" id="KW-1185">Reference proteome</keyword>
<evidence type="ECO:0000256" key="2">
    <source>
        <dbReference type="ARBA" id="ARBA00007650"/>
    </source>
</evidence>
<dbReference type="Gene3D" id="1.10.3060.10">
    <property type="entry name" value="Helical scaffold and wing domains of SecA"/>
    <property type="match status" value="1"/>
</dbReference>
<dbReference type="GO" id="GO:0008564">
    <property type="term" value="F:protein-exporting ATPase activity"/>
    <property type="evidence" value="ECO:0007669"/>
    <property type="project" value="UniProtKB-EC"/>
</dbReference>
<keyword evidence="6 12" id="KW-0547">Nucleotide-binding</keyword>
<feature type="domain" description="Helicase ATP-binding" evidence="13">
    <location>
        <begin position="78"/>
        <end position="240"/>
    </location>
</feature>
<dbReference type="PROSITE" id="PS51194">
    <property type="entry name" value="HELICASE_CTER"/>
    <property type="match status" value="1"/>
</dbReference>
<evidence type="ECO:0000313" key="16">
    <source>
        <dbReference type="EMBL" id="USS88650.1"/>
    </source>
</evidence>
<dbReference type="EMBL" id="CP097119">
    <property type="protein sequence ID" value="USS88650.1"/>
    <property type="molecule type" value="Genomic_DNA"/>
</dbReference>
<name>A0A9Q8ZSH1_9LACO</name>
<dbReference type="RefSeq" id="WP_252766167.1">
    <property type="nucleotide sequence ID" value="NZ_CP097119.1"/>
</dbReference>
<comment type="function">
    <text evidence="12">Part of the Sec protein translocase complex. Interacts with the SecYEG preprotein conducting channel. Has a central role in coupling the hydrolysis of ATP to the transfer of proteins into and across the cell membrane, serving as an ATP-driven molecular motor driving the stepwise translocation of polypeptide chains across the membrane.</text>
</comment>
<evidence type="ECO:0000259" key="15">
    <source>
        <dbReference type="PROSITE" id="PS51196"/>
    </source>
</evidence>
<sequence>MALLQKRHYQKVVRQVLQLAPTYQQMSDAELQKQTQTLKTKVNGDRSHLKSVLPEAYAIVCEAADRVLGLRPYPVQILGAVAMEDGNIAEMKTGEGKTLTATMPMYLHGLMGSGNFLITANEYLAARDAHDMGILYKWLGLTVASAVPELGQKPEDRDLDAIYQSDIVYTTNSTLGFDYLFDNLAKSPQEQHLRALNFALLDEADAVLLDTAQTPLVISGVPRVQSNYYQSADQVVKLLELDEDYQISDDQKSAWFTPRGIVKMEQYLDVDNLLSKTWTELYRHLVLALRANYIQKRNRNYVVKDNEVVLIDAENGRELPGMKMQAGMHQALEAKEQVEISTEQRTMATITYQDLFRMFNQLAGMTGTAATDKKEFLEVYNLSVFKVPTNKPSIRKDLPDHLFISNRAKLLATLAVVKKAHSSGRPVLVETGSLELSVLYSNLLLKERIPHSLLNARSEVKEAEIIRNAGEIGAVTVATSMAGRGTDITISEEVEKLGGLLVLGTERMQNRRIDNQLRGRAGRQGEPGESVFYVSLEDKVVTENAPKSIRKFAYQHAHDQNQTLSNRGRFRNAINRSQRILTNQERNARFETLQYGEVSRIQRESVYQTRNLIMQATNLDALVKMCFQDVAKDFVNNQAEWVDETQTLLEFVYQNINPDYQPKKDLEKLSHADQLEVLQKIMKARLVTVHQQLPHQDQWIYFERLAVLRAVDQGWVEQVDQLEMLMQVTKSRSIAQVNPIFEYQKEAQKAYRSMRSRIKLQVVRNLTNSEVIPQSDGTVDVEFP</sequence>
<dbReference type="InterPro" id="IPR011116">
    <property type="entry name" value="SecA_Wing/Scaffold"/>
</dbReference>
<dbReference type="CDD" id="cd18803">
    <property type="entry name" value="SF2_C_secA"/>
    <property type="match status" value="1"/>
</dbReference>
<evidence type="ECO:0000313" key="17">
    <source>
        <dbReference type="Proteomes" id="UP001055911"/>
    </source>
</evidence>
<keyword evidence="5 12" id="KW-0963">Cytoplasm</keyword>
<dbReference type="InterPro" id="IPR014018">
    <property type="entry name" value="SecA_motor_DEAD"/>
</dbReference>
<dbReference type="InterPro" id="IPR022490">
    <property type="entry name" value="SecA2"/>
</dbReference>
<comment type="similarity">
    <text evidence="2 12">Belongs to the SecA family.</text>
</comment>
<dbReference type="GO" id="GO:0005524">
    <property type="term" value="F:ATP binding"/>
    <property type="evidence" value="ECO:0007669"/>
    <property type="project" value="UniProtKB-UniRule"/>
</dbReference>
<keyword evidence="11 12" id="KW-0472">Membrane</keyword>
<evidence type="ECO:0000256" key="11">
    <source>
        <dbReference type="ARBA" id="ARBA00023136"/>
    </source>
</evidence>
<dbReference type="PROSITE" id="PS51192">
    <property type="entry name" value="HELICASE_ATP_BIND_1"/>
    <property type="match status" value="1"/>
</dbReference>
<feature type="binding site" evidence="12">
    <location>
        <begin position="94"/>
        <end position="98"/>
    </location>
    <ligand>
        <name>ATP</name>
        <dbReference type="ChEBI" id="CHEBI:30616"/>
    </ligand>
</feature>
<dbReference type="Pfam" id="PF01043">
    <property type="entry name" value="SecA_PP_bind"/>
    <property type="match status" value="1"/>
</dbReference>
<keyword evidence="10 12" id="KW-0811">Translocation</keyword>
<dbReference type="PANTHER" id="PTHR30612">
    <property type="entry name" value="SECA INNER MEMBRANE COMPONENT OF SEC PROTEIN SECRETION SYSTEM"/>
    <property type="match status" value="1"/>
</dbReference>
<dbReference type="InterPro" id="IPR014001">
    <property type="entry name" value="Helicase_ATP-bd"/>
</dbReference>
<evidence type="ECO:0000256" key="1">
    <source>
        <dbReference type="ARBA" id="ARBA00004170"/>
    </source>
</evidence>
<dbReference type="InterPro" id="IPR011115">
    <property type="entry name" value="SecA_DEAD"/>
</dbReference>
<feature type="domain" description="SecA family profile" evidence="15">
    <location>
        <begin position="1"/>
        <end position="565"/>
    </location>
</feature>
<keyword evidence="4 12" id="KW-1003">Cell membrane</keyword>
<dbReference type="GO" id="GO:0005829">
    <property type="term" value="C:cytosol"/>
    <property type="evidence" value="ECO:0007669"/>
    <property type="project" value="TreeGrafter"/>
</dbReference>
<comment type="catalytic activity">
    <reaction evidence="12">
        <text>ATP + H2O + cellular proteinSide 1 = ADP + phosphate + cellular proteinSide 2.</text>
        <dbReference type="EC" id="7.4.2.8"/>
    </reaction>
</comment>
<feature type="binding site" evidence="12">
    <location>
        <position position="487"/>
    </location>
    <ligand>
        <name>ATP</name>
        <dbReference type="ChEBI" id="CHEBI:30616"/>
    </ligand>
</feature>
<comment type="subcellular location">
    <subcellularLocation>
        <location evidence="12">Cell membrane</location>
        <topology evidence="12">Peripheral membrane protein</topology>
        <orientation evidence="12">Cytoplasmic side</orientation>
    </subcellularLocation>
    <subcellularLocation>
        <location evidence="12">Cytoplasm</location>
    </subcellularLocation>
    <subcellularLocation>
        <location evidence="1">Membrane</location>
        <topology evidence="1">Peripheral membrane protein</topology>
    </subcellularLocation>
    <text evidence="12">Distribution is 50-50.</text>
</comment>
<dbReference type="InterPro" id="IPR011130">
    <property type="entry name" value="SecA_preprotein_X-link_dom"/>
</dbReference>
<dbReference type="InterPro" id="IPR000185">
    <property type="entry name" value="SecA"/>
</dbReference>
<dbReference type="HAMAP" id="MF_01382">
    <property type="entry name" value="SecA"/>
    <property type="match status" value="1"/>
</dbReference>
<keyword evidence="9 12" id="KW-1278">Translocase</keyword>
<protein>
    <recommendedName>
        <fullName evidence="12">Protein translocase subunit SecA</fullName>
        <ecNumber evidence="12">7.4.2.8</ecNumber>
    </recommendedName>
</protein>
<dbReference type="InterPro" id="IPR036670">
    <property type="entry name" value="SecA_X-link_sf"/>
</dbReference>